<dbReference type="Proteomes" id="UP001596174">
    <property type="component" value="Unassembled WGS sequence"/>
</dbReference>
<reference evidence="3" key="1">
    <citation type="journal article" date="2019" name="Int. J. Syst. Evol. Microbiol.">
        <title>The Global Catalogue of Microorganisms (GCM) 10K type strain sequencing project: providing services to taxonomists for standard genome sequencing and annotation.</title>
        <authorList>
            <consortium name="The Broad Institute Genomics Platform"/>
            <consortium name="The Broad Institute Genome Sequencing Center for Infectious Disease"/>
            <person name="Wu L."/>
            <person name="Ma J."/>
        </authorList>
    </citation>
    <scope>NUCLEOTIDE SEQUENCE [LARGE SCALE GENOMIC DNA]</scope>
    <source>
        <strain evidence="3">JCM 4816</strain>
    </source>
</reference>
<protein>
    <submittedName>
        <fullName evidence="2">DUF4097 family beta strand repeat-containing protein</fullName>
    </submittedName>
</protein>
<organism evidence="2 3">
    <name type="scientific">Streptacidiphilus monticola</name>
    <dbReference type="NCBI Taxonomy" id="2161674"/>
    <lineage>
        <taxon>Bacteria</taxon>
        <taxon>Bacillati</taxon>
        <taxon>Actinomycetota</taxon>
        <taxon>Actinomycetes</taxon>
        <taxon>Kitasatosporales</taxon>
        <taxon>Streptomycetaceae</taxon>
        <taxon>Streptacidiphilus</taxon>
    </lineage>
</organism>
<dbReference type="RefSeq" id="WP_380582372.1">
    <property type="nucleotide sequence ID" value="NZ_JBHSQJ010000039.1"/>
</dbReference>
<name>A0ABW1G1I4_9ACTN</name>
<gene>
    <name evidence="2" type="ORF">ACFP3V_10710</name>
</gene>
<evidence type="ECO:0000313" key="3">
    <source>
        <dbReference type="Proteomes" id="UP001596174"/>
    </source>
</evidence>
<evidence type="ECO:0000259" key="1">
    <source>
        <dbReference type="Pfam" id="PF13349"/>
    </source>
</evidence>
<dbReference type="InterPro" id="IPR025164">
    <property type="entry name" value="Toastrack_DUF4097"/>
</dbReference>
<dbReference type="EMBL" id="JBHSQJ010000039">
    <property type="protein sequence ID" value="MFC5907691.1"/>
    <property type="molecule type" value="Genomic_DNA"/>
</dbReference>
<accession>A0ABW1G1I4</accession>
<keyword evidence="3" id="KW-1185">Reference proteome</keyword>
<feature type="domain" description="DUF4097" evidence="1">
    <location>
        <begin position="67"/>
        <end position="251"/>
    </location>
</feature>
<proteinExistence type="predicted"/>
<comment type="caution">
    <text evidence="2">The sequence shown here is derived from an EMBL/GenBank/DDBJ whole genome shotgun (WGS) entry which is preliminary data.</text>
</comment>
<dbReference type="Pfam" id="PF13349">
    <property type="entry name" value="DUF4097"/>
    <property type="match status" value="1"/>
</dbReference>
<sequence>MTEASRAYGAPRRRQRLFLALGAAVVAAAVVCGGVALDESDAGGTVHPEGQAVGGAGRLSLQGGSAEALELQLASANVTLSGSPGDELSGSFRPAEGSPVAHVQLRGGDGSVSLVCADAEGTTVACQGDLALEVPARTAVRLRLVSGQAQLQSLSGALNIDASSARIVATDLRTDDVALSAMSGSADLSFSAAPRSLRVTEQSASVALRVPTTPDGYAVTTQQASASVAVQVAQNAASSHVVRLQVASGSLALAPDAAAGPSVD</sequence>
<evidence type="ECO:0000313" key="2">
    <source>
        <dbReference type="EMBL" id="MFC5907691.1"/>
    </source>
</evidence>